<dbReference type="InterPro" id="IPR003000">
    <property type="entry name" value="Sirtuin"/>
</dbReference>
<feature type="binding site" evidence="3">
    <location>
        <position position="139"/>
    </location>
    <ligand>
        <name>Zn(2+)</name>
        <dbReference type="ChEBI" id="CHEBI:29105"/>
    </ligand>
</feature>
<evidence type="ECO:0000256" key="2">
    <source>
        <dbReference type="ARBA" id="ARBA00023027"/>
    </source>
</evidence>
<dbReference type="InterPro" id="IPR029035">
    <property type="entry name" value="DHS-like_NAD/FAD-binding_dom"/>
</dbReference>
<sequence>MFVPAARSLTDYDLKAFSMFLNRNESLFCLTGAGISTESGIPDYRSKGVGLYDRENHKPITHQEFVRSAKNRQRYWARNYVGYKYFSIRQPNANHDAIDKLIKRGKIKNLVTQNVDGLHLKAGSHDLVELHGNNHRVVCLDCHRIIARAKLQTLLDVANVNWETPVTEETVMAPDADSVLTPDQIQGFQVCDCPYCGGVLKPDVTFFGDNVNYNLVQSCYQSVRNNDACLVVGSSLFVWSGFRFIREAISHGKDVFVINIGDTRADAFAKKNNLSSTQYSKCEVQASFLLNHFVDSDIPDHL</sequence>
<dbReference type="SUPFAM" id="SSF52467">
    <property type="entry name" value="DHS-like NAD/FAD-binding domain"/>
    <property type="match status" value="1"/>
</dbReference>
<dbReference type="Gene3D" id="3.40.50.1220">
    <property type="entry name" value="TPP-binding domain"/>
    <property type="match status" value="1"/>
</dbReference>
<feature type="domain" description="Deacetylase sirtuin-type" evidence="4">
    <location>
        <begin position="7"/>
        <end position="302"/>
    </location>
</feature>
<dbReference type="Gene3D" id="3.30.1600.10">
    <property type="entry name" value="SIR2/SIRT2 'Small Domain"/>
    <property type="match status" value="1"/>
</dbReference>
<dbReference type="PROSITE" id="PS50305">
    <property type="entry name" value="SIRTUIN"/>
    <property type="match status" value="1"/>
</dbReference>
<dbReference type="InterPro" id="IPR026591">
    <property type="entry name" value="Sirtuin_cat_small_dom_sf"/>
</dbReference>
<evidence type="ECO:0000313" key="6">
    <source>
        <dbReference type="Proteomes" id="UP001158576"/>
    </source>
</evidence>
<dbReference type="PANTHER" id="PTHR11085">
    <property type="entry name" value="NAD-DEPENDENT PROTEIN DEACYLASE SIRTUIN-5, MITOCHONDRIAL-RELATED"/>
    <property type="match status" value="1"/>
</dbReference>
<feature type="active site" description="Proton acceptor" evidence="3">
    <location>
        <position position="131"/>
    </location>
</feature>
<organism evidence="5 6">
    <name type="scientific">Oikopleura dioica</name>
    <name type="common">Tunicate</name>
    <dbReference type="NCBI Taxonomy" id="34765"/>
    <lineage>
        <taxon>Eukaryota</taxon>
        <taxon>Metazoa</taxon>
        <taxon>Chordata</taxon>
        <taxon>Tunicata</taxon>
        <taxon>Appendicularia</taxon>
        <taxon>Copelata</taxon>
        <taxon>Oikopleuridae</taxon>
        <taxon>Oikopleura</taxon>
    </lineage>
</organism>
<feature type="binding site" evidence="3">
    <location>
        <position position="191"/>
    </location>
    <ligand>
        <name>Zn(2+)</name>
        <dbReference type="ChEBI" id="CHEBI:29105"/>
    </ligand>
</feature>
<keyword evidence="3" id="KW-0862">Zinc</keyword>
<dbReference type="InterPro" id="IPR050134">
    <property type="entry name" value="NAD-dep_sirtuin_deacylases"/>
</dbReference>
<keyword evidence="2" id="KW-0520">NAD</keyword>
<evidence type="ECO:0000256" key="3">
    <source>
        <dbReference type="PROSITE-ProRule" id="PRU00236"/>
    </source>
</evidence>
<evidence type="ECO:0000256" key="1">
    <source>
        <dbReference type="ARBA" id="ARBA00022679"/>
    </source>
</evidence>
<accession>A0ABN7SDY4</accession>
<dbReference type="Proteomes" id="UP001158576">
    <property type="component" value="Chromosome XSR"/>
</dbReference>
<dbReference type="EMBL" id="OU015569">
    <property type="protein sequence ID" value="CAG5098570.1"/>
    <property type="molecule type" value="Genomic_DNA"/>
</dbReference>
<keyword evidence="1" id="KW-0808">Transferase</keyword>
<name>A0ABN7SDY4_OIKDI</name>
<dbReference type="InterPro" id="IPR026590">
    <property type="entry name" value="Ssirtuin_cat_dom"/>
</dbReference>
<feature type="binding site" evidence="3">
    <location>
        <position position="142"/>
    </location>
    <ligand>
        <name>Zn(2+)</name>
        <dbReference type="ChEBI" id="CHEBI:29105"/>
    </ligand>
</feature>
<evidence type="ECO:0000259" key="4">
    <source>
        <dbReference type="PROSITE" id="PS50305"/>
    </source>
</evidence>
<proteinExistence type="predicted"/>
<dbReference type="Pfam" id="PF02146">
    <property type="entry name" value="SIR2"/>
    <property type="match status" value="1"/>
</dbReference>
<gene>
    <name evidence="5" type="ORF">OKIOD_LOCUS7343</name>
</gene>
<feature type="binding site" evidence="3">
    <location>
        <position position="196"/>
    </location>
    <ligand>
        <name>Zn(2+)</name>
        <dbReference type="ChEBI" id="CHEBI:29105"/>
    </ligand>
</feature>
<dbReference type="PANTHER" id="PTHR11085:SF10">
    <property type="entry name" value="NAD-DEPENDENT PROTEIN DEACYLASE SIRTUIN-5, MITOCHONDRIAL-RELATED"/>
    <property type="match status" value="1"/>
</dbReference>
<evidence type="ECO:0000313" key="5">
    <source>
        <dbReference type="EMBL" id="CAG5098570.1"/>
    </source>
</evidence>
<keyword evidence="6" id="KW-1185">Reference proteome</keyword>
<protein>
    <submittedName>
        <fullName evidence="5">Oidioi.mRNA.OKI2018_I69.XSR.g15785.t1.cds</fullName>
    </submittedName>
</protein>
<keyword evidence="3" id="KW-0479">Metal-binding</keyword>
<reference evidence="5 6" key="1">
    <citation type="submission" date="2021-04" db="EMBL/GenBank/DDBJ databases">
        <authorList>
            <person name="Bliznina A."/>
        </authorList>
    </citation>
    <scope>NUCLEOTIDE SEQUENCE [LARGE SCALE GENOMIC DNA]</scope>
</reference>